<dbReference type="RefSeq" id="WP_015761843.1">
    <property type="nucleotide sequence ID" value="NZ_CP039375.1"/>
</dbReference>
<organism evidence="1 2">
    <name type="scientific">Halomicrobium mukohataei</name>
    <dbReference type="NCBI Taxonomy" id="57705"/>
    <lineage>
        <taxon>Archaea</taxon>
        <taxon>Methanobacteriati</taxon>
        <taxon>Methanobacteriota</taxon>
        <taxon>Stenosarchaea group</taxon>
        <taxon>Halobacteria</taxon>
        <taxon>Halobacteriales</taxon>
        <taxon>Haloarculaceae</taxon>
        <taxon>Halomicrobium</taxon>
    </lineage>
</organism>
<dbReference type="PIRSF" id="PIRSF004897">
    <property type="entry name" value="UCP004897_ACT"/>
    <property type="match status" value="1"/>
</dbReference>
<dbReference type="KEGG" id="halz:E5139_07495"/>
<dbReference type="InterPro" id="IPR045865">
    <property type="entry name" value="ACT-like_dom_sf"/>
</dbReference>
<dbReference type="InterPro" id="IPR014424">
    <property type="entry name" value="UCP004897_ACT"/>
</dbReference>
<evidence type="ECO:0000313" key="1">
    <source>
        <dbReference type="EMBL" id="QCD65489.1"/>
    </source>
</evidence>
<name>A0A4D6KF46_9EURY</name>
<proteinExistence type="predicted"/>
<dbReference type="OMA" id="VPYTKIA"/>
<accession>A0A4D6KF46</accession>
<dbReference type="EMBL" id="CP039375">
    <property type="protein sequence ID" value="QCD65489.1"/>
    <property type="molecule type" value="Genomic_DNA"/>
</dbReference>
<gene>
    <name evidence="1" type="ORF">E5139_07495</name>
</gene>
<reference evidence="1 2" key="1">
    <citation type="submission" date="2019-04" db="EMBL/GenBank/DDBJ databases">
        <title>Complete genome sequence of Arthrobacter sp. ZXY-2 associated with effective atrazine degradation and salt adaptation.</title>
        <authorList>
            <person name="Zhao X."/>
        </authorList>
    </citation>
    <scope>NUCLEOTIDE SEQUENCE [LARGE SCALE GENOMIC DNA]</scope>
    <source>
        <strain evidence="2">ZP60</strain>
    </source>
</reference>
<protein>
    <submittedName>
        <fullName evidence="1">Amino acid-binding protein</fullName>
    </submittedName>
</protein>
<reference evidence="1 2" key="2">
    <citation type="submission" date="2019-04" db="EMBL/GenBank/DDBJ databases">
        <authorList>
            <person name="Yang S."/>
            <person name="Wei W."/>
        </authorList>
    </citation>
    <scope>NUCLEOTIDE SEQUENCE [LARGE SCALE GENOMIC DNA]</scope>
    <source>
        <strain evidence="2">ZP60</strain>
    </source>
</reference>
<dbReference type="Proteomes" id="UP000297053">
    <property type="component" value="Chromosome"/>
</dbReference>
<dbReference type="GeneID" id="42178769"/>
<dbReference type="AlphaFoldDB" id="A0A4D6KF46"/>
<sequence>MSSDTGGATFDTIMEKFSDSPGQQQVIRLLLERGFSVNDDGRVVSGGIEIPNTEVAREVDVDRRVVNATTSAILEDEQLTRIFQNISAIPSLMDLAPVLDLTVLTVAVSNAEESGIVAAVTDAIADHDITIRQVISEDPEFTDDPRLYVITDEAFPGELITDIKALPFVHRIELQ</sequence>
<evidence type="ECO:0000313" key="2">
    <source>
        <dbReference type="Proteomes" id="UP000297053"/>
    </source>
</evidence>
<dbReference type="SUPFAM" id="SSF55021">
    <property type="entry name" value="ACT-like"/>
    <property type="match status" value="1"/>
</dbReference>